<feature type="repeat" description="RCC1" evidence="2">
    <location>
        <begin position="101"/>
        <end position="154"/>
    </location>
</feature>
<feature type="domain" description="RCC1-like" evidence="3">
    <location>
        <begin position="50"/>
        <end position="374"/>
    </location>
</feature>
<dbReference type="InterPro" id="IPR051210">
    <property type="entry name" value="Ub_ligase/GEF_domain"/>
</dbReference>
<dbReference type="PROSITE" id="PS50012">
    <property type="entry name" value="RCC1_3"/>
    <property type="match status" value="7"/>
</dbReference>
<dbReference type="HOGENOM" id="CLU_005210_8_2_1"/>
<feature type="repeat" description="RCC1" evidence="2">
    <location>
        <begin position="226"/>
        <end position="276"/>
    </location>
</feature>
<dbReference type="PANTHER" id="PTHR22870:SF155">
    <property type="entry name" value="E3 UBIQUITIN-PROTEIN LIGASE HERC1-RELATED"/>
    <property type="match status" value="1"/>
</dbReference>
<dbReference type="AlphaFoldDB" id="I7M636"/>
<evidence type="ECO:0000256" key="1">
    <source>
        <dbReference type="ARBA" id="ARBA00022737"/>
    </source>
</evidence>
<dbReference type="RefSeq" id="XP_001031798.1">
    <property type="nucleotide sequence ID" value="XM_001031798.1"/>
</dbReference>
<dbReference type="KEGG" id="tet:TTHERM_00723200"/>
<reference evidence="5" key="1">
    <citation type="journal article" date="2006" name="PLoS Biol.">
        <title>Macronuclear genome sequence of the ciliate Tetrahymena thermophila, a model eukaryote.</title>
        <authorList>
            <person name="Eisen J.A."/>
            <person name="Coyne R.S."/>
            <person name="Wu M."/>
            <person name="Wu D."/>
            <person name="Thiagarajan M."/>
            <person name="Wortman J.R."/>
            <person name="Badger J.H."/>
            <person name="Ren Q."/>
            <person name="Amedeo P."/>
            <person name="Jones K.M."/>
            <person name="Tallon L.J."/>
            <person name="Delcher A.L."/>
            <person name="Salzberg S.L."/>
            <person name="Silva J.C."/>
            <person name="Haas B.J."/>
            <person name="Majoros W.H."/>
            <person name="Farzad M."/>
            <person name="Carlton J.M."/>
            <person name="Smith R.K. Jr."/>
            <person name="Garg J."/>
            <person name="Pearlman R.E."/>
            <person name="Karrer K.M."/>
            <person name="Sun L."/>
            <person name="Manning G."/>
            <person name="Elde N.C."/>
            <person name="Turkewitz A.P."/>
            <person name="Asai D.J."/>
            <person name="Wilkes D.E."/>
            <person name="Wang Y."/>
            <person name="Cai H."/>
            <person name="Collins K."/>
            <person name="Stewart B.A."/>
            <person name="Lee S.R."/>
            <person name="Wilamowska K."/>
            <person name="Weinberg Z."/>
            <person name="Ruzzo W.L."/>
            <person name="Wloga D."/>
            <person name="Gaertig J."/>
            <person name="Frankel J."/>
            <person name="Tsao C.-C."/>
            <person name="Gorovsky M.A."/>
            <person name="Keeling P.J."/>
            <person name="Waller R.F."/>
            <person name="Patron N.J."/>
            <person name="Cherry J.M."/>
            <person name="Stover N.A."/>
            <person name="Krieger C.J."/>
            <person name="del Toro C."/>
            <person name="Ryder H.F."/>
            <person name="Williamson S.C."/>
            <person name="Barbeau R.A."/>
            <person name="Hamilton E.P."/>
            <person name="Orias E."/>
        </authorList>
    </citation>
    <scope>NUCLEOTIDE SEQUENCE [LARGE SCALE GENOMIC DNA]</scope>
    <source>
        <strain evidence="5">SB210</strain>
    </source>
</reference>
<dbReference type="Pfam" id="PF25390">
    <property type="entry name" value="WD40_RLD"/>
    <property type="match status" value="1"/>
</dbReference>
<dbReference type="InParanoid" id="I7M636"/>
<dbReference type="Proteomes" id="UP000009168">
    <property type="component" value="Unassembled WGS sequence"/>
</dbReference>
<proteinExistence type="predicted"/>
<dbReference type="SUPFAM" id="SSF50985">
    <property type="entry name" value="RCC1/BLIP-II"/>
    <property type="match status" value="1"/>
</dbReference>
<sequence length="443" mass="48772">MSFRQFLGLGKNIFRSGEFKKKAILGAGVCLTAGGFIYQSILANEYPETIVYSWGYGGFGQLGLQNENNYYTPTEIEVLTDKKIKKVEAGKSISMALTHNGEVYSWGKNKGGILGHEDRLSFNMTQPERIEKLLGKKIKQISCGQFHMAAVTEDGEVYTWGNKEFGKLGHEEELKQEQKIKIKRGNLSHDYLQDSMLPQKIESLGNIKAKQVACGIQFTVVLSEDGKVYTFGYNQYGSLGYVSDQNSVTTPQLIKDLNDIVKISAGYSFCAAITKQGKLYTWGNNRNGQLGNSQSLYQTKPSIVTGFGSQNSIVDVSCGDNFIAALTQQGQLYTWGFGGDGQLGHGNKSDLYAPRHVEFKQKIIKIACGGSHAAFITEDNQLYQFGRGSEGQLGIGQNVASEASIRSTPNLVQYFKGKQVVDVTCGGEHTIAITQEFQKPNKK</sequence>
<dbReference type="FunCoup" id="I7M636">
    <property type="interactions" value="83"/>
</dbReference>
<dbReference type="EMBL" id="GG662432">
    <property type="protein sequence ID" value="EAR84135.1"/>
    <property type="molecule type" value="Genomic_DNA"/>
</dbReference>
<dbReference type="InterPro" id="IPR058923">
    <property type="entry name" value="RCC1-like_dom"/>
</dbReference>
<keyword evidence="1" id="KW-0677">Repeat</keyword>
<feature type="repeat" description="RCC1" evidence="2">
    <location>
        <begin position="277"/>
        <end position="329"/>
    </location>
</feature>
<accession>I7M636</accession>
<protein>
    <submittedName>
        <fullName evidence="4">Chromosome condensation regulator RCC1 repeat protein</fullName>
    </submittedName>
</protein>
<feature type="repeat" description="RCC1" evidence="2">
    <location>
        <begin position="380"/>
        <end position="436"/>
    </location>
</feature>
<dbReference type="GeneID" id="7833914"/>
<evidence type="ECO:0000259" key="3">
    <source>
        <dbReference type="Pfam" id="PF25390"/>
    </source>
</evidence>
<dbReference type="OMA" id="QAYSWGW"/>
<dbReference type="eggNOG" id="KOG1426">
    <property type="taxonomic scope" value="Eukaryota"/>
</dbReference>
<evidence type="ECO:0000313" key="4">
    <source>
        <dbReference type="EMBL" id="EAR84135.1"/>
    </source>
</evidence>
<gene>
    <name evidence="4" type="ORF">TTHERM_00723200</name>
</gene>
<dbReference type="PRINTS" id="PR00633">
    <property type="entry name" value="RCCNDNSATION"/>
</dbReference>
<dbReference type="Gene3D" id="2.130.10.30">
    <property type="entry name" value="Regulator of chromosome condensation 1/beta-lactamase-inhibitor protein II"/>
    <property type="match status" value="3"/>
</dbReference>
<name>I7M636_TETTS</name>
<feature type="repeat" description="RCC1" evidence="2">
    <location>
        <begin position="330"/>
        <end position="379"/>
    </location>
</feature>
<dbReference type="PROSITE" id="PS00626">
    <property type="entry name" value="RCC1_2"/>
    <property type="match status" value="2"/>
</dbReference>
<evidence type="ECO:0000256" key="2">
    <source>
        <dbReference type="PROSITE-ProRule" id="PRU00235"/>
    </source>
</evidence>
<keyword evidence="5" id="KW-1185">Reference proteome</keyword>
<dbReference type="Pfam" id="PF00415">
    <property type="entry name" value="RCC1"/>
    <property type="match status" value="1"/>
</dbReference>
<feature type="repeat" description="RCC1" evidence="2">
    <location>
        <begin position="49"/>
        <end position="100"/>
    </location>
</feature>
<feature type="repeat" description="RCC1" evidence="2">
    <location>
        <begin position="155"/>
        <end position="225"/>
    </location>
</feature>
<dbReference type="OrthoDB" id="10256179at2759"/>
<dbReference type="InterPro" id="IPR009091">
    <property type="entry name" value="RCC1/BLIP-II"/>
</dbReference>
<dbReference type="PANTHER" id="PTHR22870">
    <property type="entry name" value="REGULATOR OF CHROMOSOME CONDENSATION"/>
    <property type="match status" value="1"/>
</dbReference>
<organism evidence="4 5">
    <name type="scientific">Tetrahymena thermophila (strain SB210)</name>
    <dbReference type="NCBI Taxonomy" id="312017"/>
    <lineage>
        <taxon>Eukaryota</taxon>
        <taxon>Sar</taxon>
        <taxon>Alveolata</taxon>
        <taxon>Ciliophora</taxon>
        <taxon>Intramacronucleata</taxon>
        <taxon>Oligohymenophorea</taxon>
        <taxon>Hymenostomatida</taxon>
        <taxon>Tetrahymenina</taxon>
        <taxon>Tetrahymenidae</taxon>
        <taxon>Tetrahymena</taxon>
    </lineage>
</organism>
<evidence type="ECO:0000313" key="5">
    <source>
        <dbReference type="Proteomes" id="UP000009168"/>
    </source>
</evidence>
<dbReference type="STRING" id="312017.I7M636"/>
<dbReference type="InterPro" id="IPR000408">
    <property type="entry name" value="Reg_chr_condens"/>
</dbReference>